<sequence>MDAKQIKTAISNLEKSQDDDASLLEILKTLDQGIKATEALLRETKVGIVVNKYRGSSNNEISSLVKSMVKKWKEDIKKSKLKSDGKTPNSTASQKNGTTTTTTSSSSSSSTTKSTTTTKSASTAGTAEKSLKPARVYEGKRSCKIDGVDYRIYEESIRNSMLDALYTGLAKENKTNGPNEIFGVAKEIETEVFGMSNHMTNDFYRSKLRTLVANIRSSNNPELRAKLLSRRLAANKFVKMSPEEMANENLRKEREQIEKENLFKAKSAVEKKAVTDRFQCGKCKQRKVSYYQMQTRSADEPLTTFCECVNCGNHWSFS</sequence>
<dbReference type="GO" id="GO:0003746">
    <property type="term" value="F:translation elongation factor activity"/>
    <property type="evidence" value="ECO:0007669"/>
    <property type="project" value="UniProtKB-KW"/>
</dbReference>
<dbReference type="GO" id="GO:0031564">
    <property type="term" value="P:transcription antitermination"/>
    <property type="evidence" value="ECO:0007669"/>
    <property type="project" value="TreeGrafter"/>
</dbReference>
<feature type="coiled-coil region" evidence="9">
    <location>
        <begin position="240"/>
        <end position="267"/>
    </location>
</feature>
<keyword evidence="2 8" id="KW-0479">Metal-binding</keyword>
<dbReference type="GO" id="GO:0001139">
    <property type="term" value="F:RNA polymerase II complex recruiting activity"/>
    <property type="evidence" value="ECO:0007669"/>
    <property type="project" value="TreeGrafter"/>
</dbReference>
<dbReference type="InterPro" id="IPR035441">
    <property type="entry name" value="TFIIS/LEDGF_dom_sf"/>
</dbReference>
<comment type="similarity">
    <text evidence="8">Belongs to the TFS-II family.</text>
</comment>
<dbReference type="PROSITE" id="PS51321">
    <property type="entry name" value="TFIIS_CENTRAL"/>
    <property type="match status" value="1"/>
</dbReference>
<keyword evidence="8" id="KW-0238">DNA-binding</keyword>
<comment type="caution">
    <text evidence="14">The sequence shown here is derived from an EMBL/GenBank/DDBJ whole genome shotgun (WGS) entry which is preliminary data.</text>
</comment>
<dbReference type="InterPro" id="IPR035100">
    <property type="entry name" value="TF_IIS-typ"/>
</dbReference>
<evidence type="ECO:0000256" key="8">
    <source>
        <dbReference type="RuleBase" id="RU368078"/>
    </source>
</evidence>
<comment type="function">
    <text evidence="8">Necessary for efficient RNA polymerase II transcription elongation past template-encoded arresting sites.</text>
</comment>
<keyword evidence="3 6" id="KW-0863">Zinc-finger</keyword>
<proteinExistence type="inferred from homology"/>
<dbReference type="GO" id="GO:0000977">
    <property type="term" value="F:RNA polymerase II transcription regulatory region sequence-specific DNA binding"/>
    <property type="evidence" value="ECO:0007669"/>
    <property type="project" value="TreeGrafter"/>
</dbReference>
<dbReference type="SUPFAM" id="SSF46942">
    <property type="entry name" value="Elongation factor TFIIS domain 2"/>
    <property type="match status" value="1"/>
</dbReference>
<keyword evidence="14" id="KW-0251">Elongation factor</keyword>
<evidence type="ECO:0000256" key="3">
    <source>
        <dbReference type="ARBA" id="ARBA00022771"/>
    </source>
</evidence>
<dbReference type="NCBIfam" id="TIGR01385">
    <property type="entry name" value="TFSII"/>
    <property type="match status" value="1"/>
</dbReference>
<dbReference type="Gene3D" id="1.20.930.10">
    <property type="entry name" value="Conserved domain common to transcription factors TFIIS, elongin A, CRSP70"/>
    <property type="match status" value="1"/>
</dbReference>
<dbReference type="FunFam" id="1.10.472.30:FF:000003">
    <property type="entry name" value="Transcription elongation factor S-II"/>
    <property type="match status" value="1"/>
</dbReference>
<keyword evidence="8" id="KW-0804">Transcription</keyword>
<reference evidence="14 15" key="1">
    <citation type="journal article" date="2023" name="Elife">
        <title>Identification of key yeast species and microbe-microbe interactions impacting larval growth of Drosophila in the wild.</title>
        <authorList>
            <person name="Mure A."/>
            <person name="Sugiura Y."/>
            <person name="Maeda R."/>
            <person name="Honda K."/>
            <person name="Sakurai N."/>
            <person name="Takahashi Y."/>
            <person name="Watada M."/>
            <person name="Katoh T."/>
            <person name="Gotoh A."/>
            <person name="Gotoh Y."/>
            <person name="Taniguchi I."/>
            <person name="Nakamura K."/>
            <person name="Hayashi T."/>
            <person name="Katayama T."/>
            <person name="Uemura T."/>
            <person name="Hattori Y."/>
        </authorList>
    </citation>
    <scope>NUCLEOTIDE SEQUENCE [LARGE SCALE GENOMIC DNA]</scope>
    <source>
        <strain evidence="14 15">SC-9</strain>
    </source>
</reference>
<evidence type="ECO:0000256" key="1">
    <source>
        <dbReference type="ARBA" id="ARBA00004123"/>
    </source>
</evidence>
<dbReference type="GO" id="GO:0006362">
    <property type="term" value="P:transcription elongation by RNA polymerase I"/>
    <property type="evidence" value="ECO:0007669"/>
    <property type="project" value="TreeGrafter"/>
</dbReference>
<evidence type="ECO:0000256" key="6">
    <source>
        <dbReference type="PROSITE-ProRule" id="PRU00472"/>
    </source>
</evidence>
<dbReference type="Gene3D" id="2.20.25.10">
    <property type="match status" value="1"/>
</dbReference>
<dbReference type="GO" id="GO:0005634">
    <property type="term" value="C:nucleus"/>
    <property type="evidence" value="ECO:0007669"/>
    <property type="project" value="UniProtKB-SubCell"/>
</dbReference>
<dbReference type="SMART" id="SM00510">
    <property type="entry name" value="TFS2M"/>
    <property type="match status" value="1"/>
</dbReference>
<dbReference type="PANTHER" id="PTHR11477">
    <property type="entry name" value="TRANSCRIPTION FACTOR S-II ZINC FINGER DOMAIN-CONTAINING PROTEIN"/>
    <property type="match status" value="1"/>
</dbReference>
<accession>A0AAV5QQ52</accession>
<dbReference type="GO" id="GO:0006368">
    <property type="term" value="P:transcription elongation by RNA polymerase II"/>
    <property type="evidence" value="ECO:0007669"/>
    <property type="project" value="InterPro"/>
</dbReference>
<dbReference type="SMART" id="SM00509">
    <property type="entry name" value="TFS2N"/>
    <property type="match status" value="1"/>
</dbReference>
<dbReference type="AlphaFoldDB" id="A0AAV5QQ52"/>
<dbReference type="GeneID" id="90074826"/>
<gene>
    <name evidence="14" type="ORF">DASC09_041760</name>
</gene>
<protein>
    <recommendedName>
        <fullName evidence="8">Transcription elongation factor</fullName>
    </recommendedName>
</protein>
<dbReference type="Pfam" id="PF07500">
    <property type="entry name" value="TFIIS_M"/>
    <property type="match status" value="1"/>
</dbReference>
<evidence type="ECO:0000256" key="10">
    <source>
        <dbReference type="SAM" id="MobiDB-lite"/>
    </source>
</evidence>
<dbReference type="PIRSF" id="PIRSF006704">
    <property type="entry name" value="TF_IIS"/>
    <property type="match status" value="1"/>
</dbReference>
<dbReference type="EMBL" id="BTFZ01000011">
    <property type="protein sequence ID" value="GMM36851.1"/>
    <property type="molecule type" value="Genomic_DNA"/>
</dbReference>
<dbReference type="PROSITE" id="PS51133">
    <property type="entry name" value="ZF_TFIIS_2"/>
    <property type="match status" value="1"/>
</dbReference>
<evidence type="ECO:0000256" key="7">
    <source>
        <dbReference type="PROSITE-ProRule" id="PRU00649"/>
    </source>
</evidence>
<keyword evidence="5 7" id="KW-0539">Nucleus</keyword>
<dbReference type="Pfam" id="PF01096">
    <property type="entry name" value="Zn_ribbon_TFIIS"/>
    <property type="match status" value="1"/>
</dbReference>
<evidence type="ECO:0000259" key="11">
    <source>
        <dbReference type="PROSITE" id="PS51133"/>
    </source>
</evidence>
<name>A0AAV5QQ52_9ASCO</name>
<evidence type="ECO:0000259" key="12">
    <source>
        <dbReference type="PROSITE" id="PS51319"/>
    </source>
</evidence>
<evidence type="ECO:0000256" key="9">
    <source>
        <dbReference type="SAM" id="Coils"/>
    </source>
</evidence>
<dbReference type="SUPFAM" id="SSF57783">
    <property type="entry name" value="Zinc beta-ribbon"/>
    <property type="match status" value="1"/>
</dbReference>
<dbReference type="GO" id="GO:0031440">
    <property type="term" value="P:regulation of mRNA 3'-end processing"/>
    <property type="evidence" value="ECO:0007669"/>
    <property type="project" value="TreeGrafter"/>
</dbReference>
<dbReference type="Pfam" id="PF08711">
    <property type="entry name" value="Med26"/>
    <property type="match status" value="1"/>
</dbReference>
<evidence type="ECO:0000256" key="4">
    <source>
        <dbReference type="ARBA" id="ARBA00022833"/>
    </source>
</evidence>
<feature type="domain" description="TFIIS N-terminal" evidence="12">
    <location>
        <begin position="1"/>
        <end position="79"/>
    </location>
</feature>
<feature type="domain" description="TFIIS-type" evidence="11">
    <location>
        <begin position="276"/>
        <end position="316"/>
    </location>
</feature>
<dbReference type="PROSITE" id="PS00466">
    <property type="entry name" value="ZF_TFIIS_1"/>
    <property type="match status" value="1"/>
</dbReference>
<evidence type="ECO:0000313" key="14">
    <source>
        <dbReference type="EMBL" id="GMM36851.1"/>
    </source>
</evidence>
<evidence type="ECO:0000256" key="5">
    <source>
        <dbReference type="ARBA" id="ARBA00023242"/>
    </source>
</evidence>
<keyword evidence="14" id="KW-0648">Protein biosynthesis</keyword>
<dbReference type="Proteomes" id="UP001360560">
    <property type="component" value="Unassembled WGS sequence"/>
</dbReference>
<feature type="compositionally biased region" description="Low complexity" evidence="10">
    <location>
        <begin position="90"/>
        <end position="128"/>
    </location>
</feature>
<dbReference type="RefSeq" id="XP_064853847.1">
    <property type="nucleotide sequence ID" value="XM_064997775.1"/>
</dbReference>
<dbReference type="InterPro" id="IPR006289">
    <property type="entry name" value="TFSII"/>
</dbReference>
<dbReference type="InterPro" id="IPR001222">
    <property type="entry name" value="Znf_TFIIS"/>
</dbReference>
<dbReference type="SUPFAM" id="SSF47676">
    <property type="entry name" value="Conserved domain common to transcription factors TFIIS, elongin A, CRSP70"/>
    <property type="match status" value="1"/>
</dbReference>
<keyword evidence="15" id="KW-1185">Reference proteome</keyword>
<dbReference type="InterPro" id="IPR003618">
    <property type="entry name" value="TFIIS_cen_dom"/>
</dbReference>
<feature type="region of interest" description="Disordered" evidence="10">
    <location>
        <begin position="78"/>
        <end position="131"/>
    </location>
</feature>
<organism evidence="14 15">
    <name type="scientific">Saccharomycopsis crataegensis</name>
    <dbReference type="NCBI Taxonomy" id="43959"/>
    <lineage>
        <taxon>Eukaryota</taxon>
        <taxon>Fungi</taxon>
        <taxon>Dikarya</taxon>
        <taxon>Ascomycota</taxon>
        <taxon>Saccharomycotina</taxon>
        <taxon>Saccharomycetes</taxon>
        <taxon>Saccharomycopsidaceae</taxon>
        <taxon>Saccharomycopsis</taxon>
    </lineage>
</organism>
<evidence type="ECO:0000313" key="15">
    <source>
        <dbReference type="Proteomes" id="UP001360560"/>
    </source>
</evidence>
<evidence type="ECO:0000256" key="2">
    <source>
        <dbReference type="ARBA" id="ARBA00022723"/>
    </source>
</evidence>
<dbReference type="SMART" id="SM00440">
    <property type="entry name" value="ZnF_C2C2"/>
    <property type="match status" value="1"/>
</dbReference>
<dbReference type="InterPro" id="IPR003617">
    <property type="entry name" value="TFIIS/CRSP70_N_sub"/>
</dbReference>
<dbReference type="Gene3D" id="1.10.472.30">
    <property type="entry name" value="Transcription elongation factor S-II, central domain"/>
    <property type="match status" value="1"/>
</dbReference>
<keyword evidence="9" id="KW-0175">Coiled coil</keyword>
<dbReference type="InterPro" id="IPR017923">
    <property type="entry name" value="TFIIS_N"/>
</dbReference>
<comment type="subcellular location">
    <subcellularLocation>
        <location evidence="1 7 8">Nucleus</location>
    </subcellularLocation>
</comment>
<keyword evidence="4 8" id="KW-0862">Zinc</keyword>
<feature type="domain" description="TFIIS central" evidence="13">
    <location>
        <begin position="157"/>
        <end position="273"/>
    </location>
</feature>
<dbReference type="FunFam" id="2.20.25.10:FF:000001">
    <property type="entry name" value="Probable Transcription elongation factor S-II"/>
    <property type="match status" value="1"/>
</dbReference>
<dbReference type="PANTHER" id="PTHR11477:SF0">
    <property type="entry name" value="IP08861P-RELATED"/>
    <property type="match status" value="1"/>
</dbReference>
<dbReference type="InterPro" id="IPR036575">
    <property type="entry name" value="TFIIS_cen_dom_sf"/>
</dbReference>
<dbReference type="GO" id="GO:0008270">
    <property type="term" value="F:zinc ion binding"/>
    <property type="evidence" value="ECO:0007669"/>
    <property type="project" value="UniProtKB-UniRule"/>
</dbReference>
<evidence type="ECO:0000259" key="13">
    <source>
        <dbReference type="PROSITE" id="PS51321"/>
    </source>
</evidence>
<dbReference type="PROSITE" id="PS51319">
    <property type="entry name" value="TFIIS_N"/>
    <property type="match status" value="1"/>
</dbReference>
<dbReference type="CDD" id="cd13749">
    <property type="entry name" value="Zn-ribbon_TFIIS"/>
    <property type="match status" value="1"/>
</dbReference>
<keyword evidence="8" id="KW-0805">Transcription regulation</keyword>